<dbReference type="InterPro" id="IPR011006">
    <property type="entry name" value="CheY-like_superfamily"/>
</dbReference>
<dbReference type="InterPro" id="IPR046947">
    <property type="entry name" value="LytR-like"/>
</dbReference>
<evidence type="ECO:0000256" key="2">
    <source>
        <dbReference type="ARBA" id="ARBA00023012"/>
    </source>
</evidence>
<dbReference type="InterPro" id="IPR007492">
    <property type="entry name" value="LytTR_DNA-bd_dom"/>
</dbReference>
<sequence>MQRQQTGQNIKKYLEFEGLDAALVLSTINFMEINNDILSHPNDPYLFFIDIDLGDQLSGIEIANNVRKKLPFCNIVFLTAHIEYSLVIVRNHLRPLDYILKSSGQDEVMEGIRQNIQTTLKEIEKSHNRNDRYYYYAIDDYHYRINYDDILYFVASKKNTIKIYARSNIVEIGCSLKQIEDLEKPFLFRCHKSYIININNVNLFVEHLGEVFLDEKHLVKCPVSIRKLRALRKKLATQNFTNDSDK</sequence>
<dbReference type="Pfam" id="PF04397">
    <property type="entry name" value="LytTR"/>
    <property type="match status" value="1"/>
</dbReference>
<dbReference type="PANTHER" id="PTHR37299">
    <property type="entry name" value="TRANSCRIPTIONAL REGULATOR-RELATED"/>
    <property type="match status" value="1"/>
</dbReference>
<name>A0A9Q9J988_9LACO</name>
<gene>
    <name evidence="8" type="ORF">N4562_10550</name>
</gene>
<dbReference type="GO" id="GO:0000156">
    <property type="term" value="F:phosphorelay response regulator activity"/>
    <property type="evidence" value="ECO:0007669"/>
    <property type="project" value="InterPro"/>
</dbReference>
<comment type="function">
    <text evidence="4">Required for high-level post-exponential phase expression of a series of secreted proteins.</text>
</comment>
<evidence type="ECO:0000259" key="7">
    <source>
        <dbReference type="PROSITE" id="PS50930"/>
    </source>
</evidence>
<keyword evidence="3" id="KW-0010">Activator</keyword>
<evidence type="ECO:0000259" key="6">
    <source>
        <dbReference type="PROSITE" id="PS50110"/>
    </source>
</evidence>
<feature type="modified residue" description="4-aspartylphosphate" evidence="5">
    <location>
        <position position="50"/>
    </location>
</feature>
<dbReference type="Gene3D" id="3.40.50.2300">
    <property type="match status" value="1"/>
</dbReference>
<dbReference type="SMART" id="SM00850">
    <property type="entry name" value="LytTR"/>
    <property type="match status" value="1"/>
</dbReference>
<evidence type="ECO:0000256" key="4">
    <source>
        <dbReference type="ARBA" id="ARBA00037164"/>
    </source>
</evidence>
<proteinExistence type="predicted"/>
<keyword evidence="8" id="KW-0238">DNA-binding</keyword>
<dbReference type="RefSeq" id="WP_260903893.1">
    <property type="nucleotide sequence ID" value="NZ_CP104396.1"/>
</dbReference>
<evidence type="ECO:0000256" key="1">
    <source>
        <dbReference type="ARBA" id="ARBA00022490"/>
    </source>
</evidence>
<dbReference type="Proteomes" id="UP001058429">
    <property type="component" value="Chromosome"/>
</dbReference>
<evidence type="ECO:0000256" key="3">
    <source>
        <dbReference type="ARBA" id="ARBA00023159"/>
    </source>
</evidence>
<dbReference type="GO" id="GO:0003677">
    <property type="term" value="F:DNA binding"/>
    <property type="evidence" value="ECO:0007669"/>
    <property type="project" value="UniProtKB-KW"/>
</dbReference>
<feature type="domain" description="Response regulatory" evidence="6">
    <location>
        <begin position="1"/>
        <end position="116"/>
    </location>
</feature>
<dbReference type="AlphaFoldDB" id="A0A9Q9J988"/>
<reference evidence="8" key="1">
    <citation type="submission" date="2022-09" db="EMBL/GenBank/DDBJ databases">
        <title>Complete genome of Ligilactobacillus agilis AM_LB6, isolated from chicken feces.</title>
        <authorList>
            <person name="den Bakker H.C."/>
            <person name="Mann A."/>
        </authorList>
    </citation>
    <scope>NUCLEOTIDE SEQUENCE</scope>
    <source>
        <strain evidence="8">AM_LB6</strain>
    </source>
</reference>
<dbReference type="GeneID" id="75138297"/>
<protein>
    <submittedName>
        <fullName evidence="8">LytTR family DNA-binding domain-containing protein</fullName>
    </submittedName>
</protein>
<evidence type="ECO:0000313" key="8">
    <source>
        <dbReference type="EMBL" id="UXC63448.1"/>
    </source>
</evidence>
<dbReference type="EMBL" id="CP104396">
    <property type="protein sequence ID" value="UXC63448.1"/>
    <property type="molecule type" value="Genomic_DNA"/>
</dbReference>
<accession>A0A9Q9J988</accession>
<dbReference type="Gene3D" id="2.40.50.1020">
    <property type="entry name" value="LytTr DNA-binding domain"/>
    <property type="match status" value="1"/>
</dbReference>
<feature type="domain" description="HTH LytTR-type" evidence="7">
    <location>
        <begin position="143"/>
        <end position="237"/>
    </location>
</feature>
<dbReference type="PROSITE" id="PS50930">
    <property type="entry name" value="HTH_LYTTR"/>
    <property type="match status" value="1"/>
</dbReference>
<dbReference type="PANTHER" id="PTHR37299:SF3">
    <property type="entry name" value="STAGE 0 SPORULATION PROTEIN A HOMOLOG"/>
    <property type="match status" value="1"/>
</dbReference>
<organism evidence="8 9">
    <name type="scientific">Ligilactobacillus agilis</name>
    <dbReference type="NCBI Taxonomy" id="1601"/>
    <lineage>
        <taxon>Bacteria</taxon>
        <taxon>Bacillati</taxon>
        <taxon>Bacillota</taxon>
        <taxon>Bacilli</taxon>
        <taxon>Lactobacillales</taxon>
        <taxon>Lactobacillaceae</taxon>
        <taxon>Ligilactobacillus</taxon>
    </lineage>
</organism>
<dbReference type="SUPFAM" id="SSF52172">
    <property type="entry name" value="CheY-like"/>
    <property type="match status" value="1"/>
</dbReference>
<keyword evidence="2" id="KW-0902">Two-component regulatory system</keyword>
<keyword evidence="5" id="KW-0597">Phosphoprotein</keyword>
<evidence type="ECO:0000313" key="9">
    <source>
        <dbReference type="Proteomes" id="UP001058429"/>
    </source>
</evidence>
<evidence type="ECO:0000256" key="5">
    <source>
        <dbReference type="PROSITE-ProRule" id="PRU00169"/>
    </source>
</evidence>
<dbReference type="PROSITE" id="PS50110">
    <property type="entry name" value="RESPONSE_REGULATORY"/>
    <property type="match status" value="1"/>
</dbReference>
<keyword evidence="1" id="KW-0963">Cytoplasm</keyword>
<dbReference type="InterPro" id="IPR001789">
    <property type="entry name" value="Sig_transdc_resp-reg_receiver"/>
</dbReference>